<gene>
    <name evidence="11" type="ORF">DS031_12900</name>
</gene>
<organism evidence="11 12">
    <name type="scientific">Bacillus taeanensis</name>
    <dbReference type="NCBI Taxonomy" id="273032"/>
    <lineage>
        <taxon>Bacteria</taxon>
        <taxon>Bacillati</taxon>
        <taxon>Bacillota</taxon>
        <taxon>Bacilli</taxon>
        <taxon>Bacillales</taxon>
        <taxon>Bacillaceae</taxon>
        <taxon>Bacillus</taxon>
    </lineage>
</organism>
<dbReference type="EMBL" id="QOCW01000013">
    <property type="protein sequence ID" value="RBW69055.1"/>
    <property type="molecule type" value="Genomic_DNA"/>
</dbReference>
<keyword evidence="11" id="KW-0808">Transferase</keyword>
<keyword evidence="5 9" id="KW-0479">Metal-binding</keyword>
<dbReference type="GO" id="GO:0051252">
    <property type="term" value="P:regulation of RNA metabolic process"/>
    <property type="evidence" value="ECO:0007669"/>
    <property type="project" value="InterPro"/>
</dbReference>
<comment type="caution">
    <text evidence="11">The sequence shown here is derived from an EMBL/GenBank/DDBJ whole genome shotgun (WGS) entry which is preliminary data.</text>
</comment>
<dbReference type="InterPro" id="IPR036704">
    <property type="entry name" value="RraA/RraA-like_sf"/>
</dbReference>
<dbReference type="RefSeq" id="WP_113806486.1">
    <property type="nucleotide sequence ID" value="NZ_QOCW01000013.1"/>
</dbReference>
<comment type="cofactor">
    <cofactor evidence="9">
        <name>Mg(2+)</name>
        <dbReference type="ChEBI" id="CHEBI:18420"/>
    </cofactor>
</comment>
<dbReference type="OrthoDB" id="9784786at2"/>
<comment type="subunit">
    <text evidence="4 10">Homotrimer.</text>
</comment>
<evidence type="ECO:0000256" key="7">
    <source>
        <dbReference type="ARBA" id="ARBA00025046"/>
    </source>
</evidence>
<dbReference type="GO" id="GO:0008168">
    <property type="term" value="F:methyltransferase activity"/>
    <property type="evidence" value="ECO:0007669"/>
    <property type="project" value="UniProtKB-KW"/>
</dbReference>
<dbReference type="Gene3D" id="3.50.30.40">
    <property type="entry name" value="Ribonuclease E inhibitor RraA/RraA-like"/>
    <property type="match status" value="1"/>
</dbReference>
<proteinExistence type="inferred from homology"/>
<dbReference type="CDD" id="cd16841">
    <property type="entry name" value="RraA_family"/>
    <property type="match status" value="1"/>
</dbReference>
<dbReference type="PANTHER" id="PTHR33254:SF4">
    <property type="entry name" value="4-HYDROXY-4-METHYL-2-OXOGLUTARATE ALDOLASE 3-RELATED"/>
    <property type="match status" value="1"/>
</dbReference>
<evidence type="ECO:0000256" key="1">
    <source>
        <dbReference type="ARBA" id="ARBA00001342"/>
    </source>
</evidence>
<evidence type="ECO:0000256" key="2">
    <source>
        <dbReference type="ARBA" id="ARBA00001968"/>
    </source>
</evidence>
<comment type="similarity">
    <text evidence="3 10">Belongs to the class II aldolase/RraA-like family.</text>
</comment>
<dbReference type="Pfam" id="PF03737">
    <property type="entry name" value="RraA-like"/>
    <property type="match status" value="1"/>
</dbReference>
<dbReference type="GO" id="GO:0008428">
    <property type="term" value="F:ribonuclease inhibitor activity"/>
    <property type="evidence" value="ECO:0007669"/>
    <property type="project" value="InterPro"/>
</dbReference>
<reference evidence="11 12" key="1">
    <citation type="submission" date="2018-07" db="EMBL/GenBank/DDBJ databases">
        <title>Lottiidibacillus patelloidae gen. nov., sp. nov., isolated from the intestinal tract of a marine limpet and the reclassification of B. taeanensis BH030017T, B. algicola KMM 3737T and B. hwajinpoensis SW-72T as genus Lottiidibacillus.</title>
        <authorList>
            <person name="Liu R."/>
            <person name="Huang Z."/>
        </authorList>
    </citation>
    <scope>NUCLEOTIDE SEQUENCE [LARGE SCALE GENOMIC DNA]</scope>
    <source>
        <strain evidence="11 12">BH030017</strain>
    </source>
</reference>
<keyword evidence="12" id="KW-1185">Reference proteome</keyword>
<sequence length="160" mass="17416">MKEVKTADLCDEFHEELQICTLSFQSYGKKKTFSGPIATVKVKDDNILVREAISSISKGAVLVVDGEGSKNCALLGDRLAAIALKRELAGIIIYGCVRDSAELAKLDLGILAIDTMPLKSKKEGKGERDSILQFGSVEWKPRNYVYADEDGVVISPRPLA</sequence>
<keyword evidence="6 10" id="KW-0456">Lyase</keyword>
<evidence type="ECO:0000256" key="5">
    <source>
        <dbReference type="ARBA" id="ARBA00022723"/>
    </source>
</evidence>
<dbReference type="InterPro" id="IPR010203">
    <property type="entry name" value="RraA"/>
</dbReference>
<dbReference type="Proteomes" id="UP000253314">
    <property type="component" value="Unassembled WGS sequence"/>
</dbReference>
<dbReference type="GO" id="GO:0046872">
    <property type="term" value="F:metal ion binding"/>
    <property type="evidence" value="ECO:0007669"/>
    <property type="project" value="UniProtKB-KW"/>
</dbReference>
<evidence type="ECO:0000256" key="8">
    <source>
        <dbReference type="ARBA" id="ARBA00047973"/>
    </source>
</evidence>
<name>A0A366XV81_9BACI</name>
<dbReference type="AlphaFoldDB" id="A0A366XV81"/>
<dbReference type="NCBIfam" id="NF006875">
    <property type="entry name" value="PRK09372.1"/>
    <property type="match status" value="1"/>
</dbReference>
<evidence type="ECO:0000256" key="10">
    <source>
        <dbReference type="RuleBase" id="RU004338"/>
    </source>
</evidence>
<dbReference type="GO" id="GO:0032259">
    <property type="term" value="P:methylation"/>
    <property type="evidence" value="ECO:0007669"/>
    <property type="project" value="UniProtKB-KW"/>
</dbReference>
<evidence type="ECO:0000256" key="9">
    <source>
        <dbReference type="PIRSR" id="PIRSR605493-1"/>
    </source>
</evidence>
<dbReference type="EC" id="4.1.1.112" evidence="10"/>
<dbReference type="InterPro" id="IPR005493">
    <property type="entry name" value="RraA/RraA-like"/>
</dbReference>
<keyword evidence="9" id="KW-0460">Magnesium</keyword>
<comment type="catalytic activity">
    <reaction evidence="1 10">
        <text>4-hydroxy-4-methyl-2-oxoglutarate = 2 pyruvate</text>
        <dbReference type="Rhea" id="RHEA:22748"/>
        <dbReference type="ChEBI" id="CHEBI:15361"/>
        <dbReference type="ChEBI" id="CHEBI:58276"/>
        <dbReference type="EC" id="4.1.3.17"/>
    </reaction>
</comment>
<comment type="catalytic activity">
    <reaction evidence="8 10">
        <text>oxaloacetate + H(+) = pyruvate + CO2</text>
        <dbReference type="Rhea" id="RHEA:15641"/>
        <dbReference type="ChEBI" id="CHEBI:15361"/>
        <dbReference type="ChEBI" id="CHEBI:15378"/>
        <dbReference type="ChEBI" id="CHEBI:16452"/>
        <dbReference type="ChEBI" id="CHEBI:16526"/>
        <dbReference type="EC" id="4.1.1.112"/>
    </reaction>
</comment>
<dbReference type="EC" id="4.1.3.17" evidence="10"/>
<dbReference type="NCBIfam" id="TIGR01935">
    <property type="entry name" value="NOT-MenG"/>
    <property type="match status" value="1"/>
</dbReference>
<dbReference type="GO" id="GO:0047443">
    <property type="term" value="F:4-hydroxy-4-methyl-2-oxoglutarate aldolase activity"/>
    <property type="evidence" value="ECO:0007669"/>
    <property type="project" value="UniProtKB-EC"/>
</dbReference>
<dbReference type="GO" id="GO:0008948">
    <property type="term" value="F:oxaloacetate decarboxylase activity"/>
    <property type="evidence" value="ECO:0007669"/>
    <property type="project" value="UniProtKB-EC"/>
</dbReference>
<feature type="binding site" evidence="9">
    <location>
        <position position="98"/>
    </location>
    <ligand>
        <name>substrate</name>
    </ligand>
</feature>
<feature type="binding site" evidence="9">
    <location>
        <position position="99"/>
    </location>
    <ligand>
        <name>Mg(2+)</name>
        <dbReference type="ChEBI" id="CHEBI:18420"/>
    </ligand>
</feature>
<protein>
    <recommendedName>
        <fullName evidence="10">4-hydroxy-4-methyl-2-oxoglutarate aldolase</fullName>
        <shortName evidence="10">HMG aldolase</shortName>
        <ecNumber evidence="10">4.1.1.112</ecNumber>
        <ecNumber evidence="10">4.1.3.17</ecNumber>
    </recommendedName>
    <alternativeName>
        <fullName evidence="10">Oxaloacetate decarboxylase</fullName>
    </alternativeName>
</protein>
<dbReference type="PANTHER" id="PTHR33254">
    <property type="entry name" value="4-HYDROXY-4-METHYL-2-OXOGLUTARATE ALDOLASE 3-RELATED"/>
    <property type="match status" value="1"/>
</dbReference>
<evidence type="ECO:0000256" key="3">
    <source>
        <dbReference type="ARBA" id="ARBA00008621"/>
    </source>
</evidence>
<keyword evidence="11" id="KW-0489">Methyltransferase</keyword>
<evidence type="ECO:0000256" key="4">
    <source>
        <dbReference type="ARBA" id="ARBA00011233"/>
    </source>
</evidence>
<feature type="binding site" evidence="9">
    <location>
        <begin position="76"/>
        <end position="79"/>
    </location>
    <ligand>
        <name>substrate</name>
    </ligand>
</feature>
<evidence type="ECO:0000256" key="6">
    <source>
        <dbReference type="ARBA" id="ARBA00023239"/>
    </source>
</evidence>
<accession>A0A366XV81</accession>
<comment type="function">
    <text evidence="7 10">Catalyzes the aldol cleavage of 4-hydroxy-4-methyl-2-oxoglutarate (HMG) into 2 molecules of pyruvate. Also contains a secondary oxaloacetate (OAA) decarboxylase activity due to the common pyruvate enolate transition state formed following C-C bond cleavage in the retro-aldol and decarboxylation reactions.</text>
</comment>
<comment type="cofactor">
    <cofactor evidence="2 10">
        <name>a divalent metal cation</name>
        <dbReference type="ChEBI" id="CHEBI:60240"/>
    </cofactor>
</comment>
<evidence type="ECO:0000313" key="11">
    <source>
        <dbReference type="EMBL" id="RBW69055.1"/>
    </source>
</evidence>
<dbReference type="SUPFAM" id="SSF89562">
    <property type="entry name" value="RraA-like"/>
    <property type="match status" value="1"/>
</dbReference>
<evidence type="ECO:0000313" key="12">
    <source>
        <dbReference type="Proteomes" id="UP000253314"/>
    </source>
</evidence>